<dbReference type="PANTHER" id="PTHR11669">
    <property type="entry name" value="REPLICATION FACTOR C / DNA POLYMERASE III GAMMA-TAU SUBUNIT"/>
    <property type="match status" value="1"/>
</dbReference>
<dbReference type="FunFam" id="1.10.8.60:FF:000030">
    <property type="entry name" value="replication factor C subunit 3"/>
    <property type="match status" value="1"/>
</dbReference>
<gene>
    <name evidence="10" type="ORF">C8A03DRAFT_40527</name>
</gene>
<dbReference type="Pfam" id="PF22534">
    <property type="entry name" value="RFC_C"/>
    <property type="match status" value="1"/>
</dbReference>
<evidence type="ECO:0000313" key="10">
    <source>
        <dbReference type="EMBL" id="KAK4242106.1"/>
    </source>
</evidence>
<name>A0AAN7CHC1_9PEZI</name>
<sequence length="564" mass="63040">MRPNASSALRGAFQALRISPATPVRTSLPSTAASRPSAPIVSPSASQHVRLFSVTAVRAGTWLEPDLPRKKKMMKGRPRVPTGGSTKGTTVVWGDYGLRMCDHHRRISAAQLKLAEDTIKQRLRGEKYRLYKRVACNVGVFVSGNEMRMGKGKGSFDHWAARVAVNQIVFEIRGLLHEQVIRDAFRLAGNKLPGQWEFVRKGDPPVVGITKLDGITLEDLKKPSLDALTYHEELSERLRSLAQSGDFPHLLVYGPSGAGKKTRIVATLKELYGPGVEKIKIDARVFQTSSNRKLEFNIVASVYHLEITPSDVGNYDRVVIQDLLKEVAQTQQVDQAAKQRFKVVVINEADHLSRDAQAALRRTMEKYSPNLRLILLANSTANIIAPIRSRTLLVRVAAPTHEEICDVLAASAKKEGWPVVKGLHQRIAVESGRNLRKALLMFEAVHAQNEKVTDSTPIPPPDWEALIGQIAKEIMEEHTPARILQVRSKLYDLLTHCIPATTILRTLTFKLIPLIDDALKADVVKWAAFFEHRIKTGTKVIFHLEAFVAKFMRIFEMYLMSMDM</sequence>
<organism evidence="10 11">
    <name type="scientific">Achaetomium macrosporum</name>
    <dbReference type="NCBI Taxonomy" id="79813"/>
    <lineage>
        <taxon>Eukaryota</taxon>
        <taxon>Fungi</taxon>
        <taxon>Dikarya</taxon>
        <taxon>Ascomycota</taxon>
        <taxon>Pezizomycotina</taxon>
        <taxon>Sordariomycetes</taxon>
        <taxon>Sordariomycetidae</taxon>
        <taxon>Sordariales</taxon>
        <taxon>Chaetomiaceae</taxon>
        <taxon>Achaetomium</taxon>
    </lineage>
</organism>
<evidence type="ECO:0000313" key="11">
    <source>
        <dbReference type="Proteomes" id="UP001303760"/>
    </source>
</evidence>
<dbReference type="Proteomes" id="UP001303760">
    <property type="component" value="Unassembled WGS sequence"/>
</dbReference>
<dbReference type="SUPFAM" id="SSF54686">
    <property type="entry name" value="Ribosomal protein L16p/L10e"/>
    <property type="match status" value="1"/>
</dbReference>
<evidence type="ECO:0000256" key="2">
    <source>
        <dbReference type="ARBA" id="ARBA00005378"/>
    </source>
</evidence>
<dbReference type="GO" id="GO:0006271">
    <property type="term" value="P:DNA strand elongation involved in DNA replication"/>
    <property type="evidence" value="ECO:0007669"/>
    <property type="project" value="UniProtKB-ARBA"/>
</dbReference>
<dbReference type="InterPro" id="IPR003593">
    <property type="entry name" value="AAA+_ATPase"/>
</dbReference>
<evidence type="ECO:0000256" key="1">
    <source>
        <dbReference type="ARBA" id="ARBA00004123"/>
    </source>
</evidence>
<proteinExistence type="inferred from homology"/>
<dbReference type="FunFam" id="3.40.50.300:FF:000136">
    <property type="entry name" value="Replication factor C subunit 5"/>
    <property type="match status" value="1"/>
</dbReference>
<dbReference type="GO" id="GO:0003735">
    <property type="term" value="F:structural constituent of ribosome"/>
    <property type="evidence" value="ECO:0007669"/>
    <property type="project" value="InterPro"/>
</dbReference>
<comment type="similarity">
    <text evidence="2">Belongs to the activator 1 small subunits family.</text>
</comment>
<dbReference type="GO" id="GO:0006412">
    <property type="term" value="P:translation"/>
    <property type="evidence" value="ECO:0007669"/>
    <property type="project" value="InterPro"/>
</dbReference>
<dbReference type="SUPFAM" id="SSF48019">
    <property type="entry name" value="post-AAA+ oligomerization domain-like"/>
    <property type="match status" value="1"/>
</dbReference>
<keyword evidence="6" id="KW-0539">Nucleus</keyword>
<evidence type="ECO:0000256" key="4">
    <source>
        <dbReference type="ARBA" id="ARBA00022705"/>
    </source>
</evidence>
<dbReference type="Gene3D" id="1.10.8.60">
    <property type="match status" value="1"/>
</dbReference>
<dbReference type="GO" id="GO:0031391">
    <property type="term" value="C:Elg1 RFC-like complex"/>
    <property type="evidence" value="ECO:0007669"/>
    <property type="project" value="TreeGrafter"/>
</dbReference>
<dbReference type="SMART" id="SM00382">
    <property type="entry name" value="AAA"/>
    <property type="match status" value="1"/>
</dbReference>
<dbReference type="GO" id="GO:0031389">
    <property type="term" value="C:Rad17 RFC-like complex"/>
    <property type="evidence" value="ECO:0007669"/>
    <property type="project" value="TreeGrafter"/>
</dbReference>
<dbReference type="InterPro" id="IPR027417">
    <property type="entry name" value="P-loop_NTPase"/>
</dbReference>
<dbReference type="InterPro" id="IPR050238">
    <property type="entry name" value="DNA_Rep/Repair_Clamp_Loader"/>
</dbReference>
<dbReference type="PROSITE" id="PS00701">
    <property type="entry name" value="RIBOSOMAL_L16_2"/>
    <property type="match status" value="1"/>
</dbReference>
<dbReference type="GO" id="GO:0003689">
    <property type="term" value="F:DNA clamp loader activity"/>
    <property type="evidence" value="ECO:0007669"/>
    <property type="project" value="TreeGrafter"/>
</dbReference>
<dbReference type="FunFam" id="1.20.272.10:FF:000002">
    <property type="entry name" value="Replication factor C subunit 3"/>
    <property type="match status" value="1"/>
</dbReference>
<comment type="caution">
    <text evidence="10">The sequence shown here is derived from an EMBL/GenBank/DDBJ whole genome shotgun (WGS) entry which is preliminary data.</text>
</comment>
<dbReference type="InterPro" id="IPR036920">
    <property type="entry name" value="Ribosomal_uL16_sf"/>
</dbReference>
<evidence type="ECO:0000259" key="9">
    <source>
        <dbReference type="SMART" id="SM00382"/>
    </source>
</evidence>
<dbReference type="InterPro" id="IPR047873">
    <property type="entry name" value="Ribosomal_uL16"/>
</dbReference>
<feature type="domain" description="AAA+ ATPase" evidence="9">
    <location>
        <begin position="246"/>
        <end position="397"/>
    </location>
</feature>
<comment type="subcellular location">
    <subcellularLocation>
        <location evidence="1">Nucleus</location>
    </subcellularLocation>
</comment>
<dbReference type="Pfam" id="PF13177">
    <property type="entry name" value="DNA_pol3_delta2"/>
    <property type="match status" value="1"/>
</dbReference>
<keyword evidence="4" id="KW-0235">DNA replication</keyword>
<dbReference type="CDD" id="cd01433">
    <property type="entry name" value="Ribosomal_L16_L10e"/>
    <property type="match status" value="1"/>
</dbReference>
<dbReference type="Gene3D" id="1.20.272.10">
    <property type="match status" value="1"/>
</dbReference>
<dbReference type="Pfam" id="PF21960">
    <property type="entry name" value="RCF1-5-like_lid"/>
    <property type="match status" value="1"/>
</dbReference>
<keyword evidence="7" id="KW-0687">Ribonucleoprotein</keyword>
<dbReference type="GO" id="GO:0031390">
    <property type="term" value="C:Ctf18 RFC-like complex"/>
    <property type="evidence" value="ECO:0007669"/>
    <property type="project" value="TreeGrafter"/>
</dbReference>
<keyword evidence="5" id="KW-0689">Ribosomal protein</keyword>
<dbReference type="GO" id="GO:0006281">
    <property type="term" value="P:DNA repair"/>
    <property type="evidence" value="ECO:0007669"/>
    <property type="project" value="UniProtKB-ARBA"/>
</dbReference>
<dbReference type="GO" id="GO:0005663">
    <property type="term" value="C:DNA replication factor C complex"/>
    <property type="evidence" value="ECO:0007669"/>
    <property type="project" value="TreeGrafter"/>
</dbReference>
<dbReference type="EMBL" id="MU860012">
    <property type="protein sequence ID" value="KAK4242106.1"/>
    <property type="molecule type" value="Genomic_DNA"/>
</dbReference>
<dbReference type="SUPFAM" id="SSF52540">
    <property type="entry name" value="P-loop containing nucleoside triphosphate hydrolases"/>
    <property type="match status" value="1"/>
</dbReference>
<reference evidence="10" key="1">
    <citation type="journal article" date="2023" name="Mol. Phylogenet. Evol.">
        <title>Genome-scale phylogeny and comparative genomics of the fungal order Sordariales.</title>
        <authorList>
            <person name="Hensen N."/>
            <person name="Bonometti L."/>
            <person name="Westerberg I."/>
            <person name="Brannstrom I.O."/>
            <person name="Guillou S."/>
            <person name="Cros-Aarteil S."/>
            <person name="Calhoun S."/>
            <person name="Haridas S."/>
            <person name="Kuo A."/>
            <person name="Mondo S."/>
            <person name="Pangilinan J."/>
            <person name="Riley R."/>
            <person name="LaButti K."/>
            <person name="Andreopoulos B."/>
            <person name="Lipzen A."/>
            <person name="Chen C."/>
            <person name="Yan M."/>
            <person name="Daum C."/>
            <person name="Ng V."/>
            <person name="Clum A."/>
            <person name="Steindorff A."/>
            <person name="Ohm R.A."/>
            <person name="Martin F."/>
            <person name="Silar P."/>
            <person name="Natvig D.O."/>
            <person name="Lalanne C."/>
            <person name="Gautier V."/>
            <person name="Ament-Velasquez S.L."/>
            <person name="Kruys A."/>
            <person name="Hutchinson M.I."/>
            <person name="Powell A.J."/>
            <person name="Barry K."/>
            <person name="Miller A.N."/>
            <person name="Grigoriev I.V."/>
            <person name="Debuchy R."/>
            <person name="Gladieux P."/>
            <person name="Hiltunen Thoren M."/>
            <person name="Johannesson H."/>
        </authorList>
    </citation>
    <scope>NUCLEOTIDE SEQUENCE</scope>
    <source>
        <strain evidence="10">CBS 532.94</strain>
    </source>
</reference>
<keyword evidence="11" id="KW-1185">Reference proteome</keyword>
<dbReference type="FunFam" id="3.90.1170.10:FF:000003">
    <property type="entry name" value="54S ribosomal protein L16, mitochondrial"/>
    <property type="match status" value="1"/>
</dbReference>
<evidence type="ECO:0000256" key="5">
    <source>
        <dbReference type="ARBA" id="ARBA00022980"/>
    </source>
</evidence>
<dbReference type="InterPro" id="IPR016180">
    <property type="entry name" value="Ribosomal_uL16_dom"/>
</dbReference>
<dbReference type="GO" id="GO:1990904">
    <property type="term" value="C:ribonucleoprotein complex"/>
    <property type="evidence" value="ECO:0007669"/>
    <property type="project" value="UniProtKB-KW"/>
</dbReference>
<reference evidence="10" key="2">
    <citation type="submission" date="2023-05" db="EMBL/GenBank/DDBJ databases">
        <authorList>
            <consortium name="Lawrence Berkeley National Laboratory"/>
            <person name="Steindorff A."/>
            <person name="Hensen N."/>
            <person name="Bonometti L."/>
            <person name="Westerberg I."/>
            <person name="Brannstrom I.O."/>
            <person name="Guillou S."/>
            <person name="Cros-Aarteil S."/>
            <person name="Calhoun S."/>
            <person name="Haridas S."/>
            <person name="Kuo A."/>
            <person name="Mondo S."/>
            <person name="Pangilinan J."/>
            <person name="Riley R."/>
            <person name="Labutti K."/>
            <person name="Andreopoulos B."/>
            <person name="Lipzen A."/>
            <person name="Chen C."/>
            <person name="Yanf M."/>
            <person name="Daum C."/>
            <person name="Ng V."/>
            <person name="Clum A."/>
            <person name="Ohm R."/>
            <person name="Martin F."/>
            <person name="Silar P."/>
            <person name="Natvig D."/>
            <person name="Lalanne C."/>
            <person name="Gautier V."/>
            <person name="Ament-Velasquez S.L."/>
            <person name="Kruys A."/>
            <person name="Hutchinson M.I."/>
            <person name="Powell A.J."/>
            <person name="Barry K."/>
            <person name="Miller A.N."/>
            <person name="Grigoriev I.V."/>
            <person name="Debuchy R."/>
            <person name="Gladieux P."/>
            <person name="Thoren M.H."/>
            <person name="Johannesson H."/>
        </authorList>
    </citation>
    <scope>NUCLEOTIDE SEQUENCE</scope>
    <source>
        <strain evidence="10">CBS 532.94</strain>
    </source>
</reference>
<dbReference type="InterPro" id="IPR008921">
    <property type="entry name" value="DNA_pol3_clamp-load_cplx_C"/>
</dbReference>
<evidence type="ECO:0000256" key="7">
    <source>
        <dbReference type="ARBA" id="ARBA00023274"/>
    </source>
</evidence>
<dbReference type="PANTHER" id="PTHR11669:SF1">
    <property type="entry name" value="REPLICATION FACTOR C SUBUNIT 3"/>
    <property type="match status" value="1"/>
</dbReference>
<evidence type="ECO:0000256" key="6">
    <source>
        <dbReference type="ARBA" id="ARBA00023242"/>
    </source>
</evidence>
<evidence type="ECO:0000256" key="3">
    <source>
        <dbReference type="ARBA" id="ARBA00008931"/>
    </source>
</evidence>
<comment type="similarity">
    <text evidence="3">Belongs to the universal ribosomal protein uL16 family.</text>
</comment>
<accession>A0AAN7CHC1</accession>
<dbReference type="InterPro" id="IPR000114">
    <property type="entry name" value="Ribosomal_uL16_bact-type"/>
</dbReference>
<dbReference type="GO" id="GO:0005840">
    <property type="term" value="C:ribosome"/>
    <property type="evidence" value="ECO:0007669"/>
    <property type="project" value="UniProtKB-KW"/>
</dbReference>
<dbReference type="NCBIfam" id="TIGR01164">
    <property type="entry name" value="rplP_bact"/>
    <property type="match status" value="1"/>
</dbReference>
<dbReference type="InterPro" id="IPR020798">
    <property type="entry name" value="Ribosomal_uL16_CS"/>
</dbReference>
<dbReference type="GO" id="GO:0003677">
    <property type="term" value="F:DNA binding"/>
    <property type="evidence" value="ECO:0007669"/>
    <property type="project" value="InterPro"/>
</dbReference>
<dbReference type="GO" id="GO:0019843">
    <property type="term" value="F:rRNA binding"/>
    <property type="evidence" value="ECO:0007669"/>
    <property type="project" value="InterPro"/>
</dbReference>
<evidence type="ECO:0000256" key="8">
    <source>
        <dbReference type="ARBA" id="ARBA00070185"/>
    </source>
</evidence>
<dbReference type="AlphaFoldDB" id="A0AAN7CHC1"/>
<dbReference type="CDD" id="cd00009">
    <property type="entry name" value="AAA"/>
    <property type="match status" value="1"/>
</dbReference>
<dbReference type="PRINTS" id="PR00060">
    <property type="entry name" value="RIBOSOMALL16"/>
</dbReference>
<protein>
    <recommendedName>
        <fullName evidence="8">Replication factor C subunit 5</fullName>
    </recommendedName>
</protein>
<dbReference type="Gene3D" id="3.90.1170.10">
    <property type="entry name" value="Ribosomal protein L10e/L16"/>
    <property type="match status" value="1"/>
</dbReference>
<dbReference type="Gene3D" id="3.40.50.300">
    <property type="entry name" value="P-loop containing nucleotide triphosphate hydrolases"/>
    <property type="match status" value="1"/>
</dbReference>
<dbReference type="Pfam" id="PF00252">
    <property type="entry name" value="Ribosomal_L16"/>
    <property type="match status" value="1"/>
</dbReference>